<comment type="caution">
    <text evidence="15">The sequence shown here is derived from an EMBL/GenBank/DDBJ whole genome shotgun (WGS) entry which is preliminary data.</text>
</comment>
<evidence type="ECO:0000256" key="6">
    <source>
        <dbReference type="ARBA" id="ARBA00022833"/>
    </source>
</evidence>
<organism evidence="15 16">
    <name type="scientific">Clavelina lepadiformis</name>
    <name type="common">Light-bulb sea squirt</name>
    <name type="synonym">Ascidia lepadiformis</name>
    <dbReference type="NCBI Taxonomy" id="159417"/>
    <lineage>
        <taxon>Eukaryota</taxon>
        <taxon>Metazoa</taxon>
        <taxon>Chordata</taxon>
        <taxon>Tunicata</taxon>
        <taxon>Ascidiacea</taxon>
        <taxon>Aplousobranchia</taxon>
        <taxon>Clavelinidae</taxon>
        <taxon>Clavelina</taxon>
    </lineage>
</organism>
<dbReference type="InterPro" id="IPR011615">
    <property type="entry name" value="p53_DNA-bd"/>
</dbReference>
<gene>
    <name evidence="15" type="ORF">CVLEPA_LOCUS18353</name>
</gene>
<keyword evidence="11" id="KW-0539">Nucleus</keyword>
<keyword evidence="9" id="KW-0010">Activator</keyword>
<dbReference type="PANTHER" id="PTHR11447">
    <property type="entry name" value="CELLULAR TUMOR ANTIGEN P53"/>
    <property type="match status" value="1"/>
</dbReference>
<sequence length="483" mass="55363">MLPDLLLFFSLVFVLILIYLPMLMCIFFAVFFHSFKRLRSRKNMRKSCRHPVDKTPFSAIWSKLDYEEADLFPDVSDVTPIEERSNTSPSYQNPSNTSQQHFTQPVMFDTSQSLALESLPQTSSSYQPTADAKDAFYQQVVPPQLDAVQSCTEWKNPEPFDQLVMKCEPPEKLVDVLDLNTNDSMDDQVHVAEDLLQMDLHWPQSVNHFPATNNYEGDYGFRISFGEHTENAPKSVHYTYSVQLNKIFAQMLEIVPVEYRCTFPPPENCRIKALLIFKKSADISKLVTKCSNHRASDVNGENPNHLVLANMPHLSDVQYSLTTEGREYVSMPYEPPQIGMMTSVLHFKFTCLSSCKDGINRRPLVLKFHLESPTGDVLGRQVVDLCICTCPGRDRTKEETKLFKKRGEETKKLKRPNPAAISGSQPKQSNPGIETYTFTWKTEHREVYDKLKEYAQSIEMVARLSPATKECLIADMKRDEEKQ</sequence>
<comment type="similarity">
    <text evidence="3">Belongs to the p53 family.</text>
</comment>
<keyword evidence="13" id="KW-0472">Membrane</keyword>
<keyword evidence="6" id="KW-0862">Zinc</keyword>
<feature type="domain" description="p53 DNA-binding" evidence="14">
    <location>
        <begin position="212"/>
        <end position="401"/>
    </location>
</feature>
<evidence type="ECO:0000256" key="11">
    <source>
        <dbReference type="ARBA" id="ARBA00023242"/>
    </source>
</evidence>
<reference evidence="15 16" key="1">
    <citation type="submission" date="2024-02" db="EMBL/GenBank/DDBJ databases">
        <authorList>
            <person name="Daric V."/>
            <person name="Darras S."/>
        </authorList>
    </citation>
    <scope>NUCLEOTIDE SEQUENCE [LARGE SCALE GENOMIC DNA]</scope>
</reference>
<name>A0ABP0G3K5_CLALP</name>
<proteinExistence type="inferred from homology"/>
<dbReference type="Pfam" id="PF00870">
    <property type="entry name" value="P53"/>
    <property type="match status" value="1"/>
</dbReference>
<feature type="transmembrane region" description="Helical" evidence="13">
    <location>
        <begin position="6"/>
        <end position="35"/>
    </location>
</feature>
<evidence type="ECO:0000256" key="4">
    <source>
        <dbReference type="ARBA" id="ARBA00022703"/>
    </source>
</evidence>
<comment type="subcellular location">
    <subcellularLocation>
        <location evidence="2">Nucleus</location>
    </subcellularLocation>
</comment>
<dbReference type="EMBL" id="CAWYQH010000102">
    <property type="protein sequence ID" value="CAK8686423.1"/>
    <property type="molecule type" value="Genomic_DNA"/>
</dbReference>
<evidence type="ECO:0000256" key="1">
    <source>
        <dbReference type="ARBA" id="ARBA00001947"/>
    </source>
</evidence>
<evidence type="ECO:0000256" key="3">
    <source>
        <dbReference type="ARBA" id="ARBA00006167"/>
    </source>
</evidence>
<feature type="region of interest" description="Disordered" evidence="12">
    <location>
        <begin position="81"/>
        <end position="101"/>
    </location>
</feature>
<keyword evidence="8" id="KW-0238">DNA-binding</keyword>
<protein>
    <recommendedName>
        <fullName evidence="14">p53 DNA-binding domain-containing protein</fullName>
    </recommendedName>
</protein>
<evidence type="ECO:0000256" key="2">
    <source>
        <dbReference type="ARBA" id="ARBA00004123"/>
    </source>
</evidence>
<evidence type="ECO:0000313" key="16">
    <source>
        <dbReference type="Proteomes" id="UP001642483"/>
    </source>
</evidence>
<evidence type="ECO:0000256" key="5">
    <source>
        <dbReference type="ARBA" id="ARBA00022723"/>
    </source>
</evidence>
<feature type="compositionally biased region" description="Polar residues" evidence="12">
    <location>
        <begin position="422"/>
        <end position="433"/>
    </location>
</feature>
<accession>A0ABP0G3K5</accession>
<evidence type="ECO:0000313" key="15">
    <source>
        <dbReference type="EMBL" id="CAK8686423.1"/>
    </source>
</evidence>
<keyword evidence="4" id="KW-0053">Apoptosis</keyword>
<comment type="cofactor">
    <cofactor evidence="1">
        <name>Zn(2+)</name>
        <dbReference type="ChEBI" id="CHEBI:29105"/>
    </cofactor>
</comment>
<evidence type="ECO:0000256" key="12">
    <source>
        <dbReference type="SAM" id="MobiDB-lite"/>
    </source>
</evidence>
<keyword evidence="13" id="KW-1133">Transmembrane helix</keyword>
<dbReference type="Gene3D" id="2.60.40.720">
    <property type="match status" value="1"/>
</dbReference>
<evidence type="ECO:0000256" key="9">
    <source>
        <dbReference type="ARBA" id="ARBA00023159"/>
    </source>
</evidence>
<dbReference type="InterPro" id="IPR008967">
    <property type="entry name" value="p53-like_TF_DNA-bd_sf"/>
</dbReference>
<dbReference type="Proteomes" id="UP001642483">
    <property type="component" value="Unassembled WGS sequence"/>
</dbReference>
<dbReference type="SUPFAM" id="SSF49417">
    <property type="entry name" value="p53-like transcription factors"/>
    <property type="match status" value="1"/>
</dbReference>
<evidence type="ECO:0000256" key="13">
    <source>
        <dbReference type="SAM" id="Phobius"/>
    </source>
</evidence>
<feature type="region of interest" description="Disordered" evidence="12">
    <location>
        <begin position="405"/>
        <end position="433"/>
    </location>
</feature>
<keyword evidence="13" id="KW-0812">Transmembrane</keyword>
<keyword evidence="7" id="KW-0805">Transcription regulation</keyword>
<keyword evidence="10" id="KW-0804">Transcription</keyword>
<feature type="compositionally biased region" description="Polar residues" evidence="12">
    <location>
        <begin position="86"/>
        <end position="101"/>
    </location>
</feature>
<keyword evidence="5" id="KW-0479">Metal-binding</keyword>
<dbReference type="InterPro" id="IPR012346">
    <property type="entry name" value="p53/RUNT-type_TF_DNA-bd_sf"/>
</dbReference>
<dbReference type="PANTHER" id="PTHR11447:SF16">
    <property type="entry name" value="P53 PROTEIN LONG FORM VARIANT 1"/>
    <property type="match status" value="1"/>
</dbReference>
<keyword evidence="16" id="KW-1185">Reference proteome</keyword>
<evidence type="ECO:0000256" key="10">
    <source>
        <dbReference type="ARBA" id="ARBA00023163"/>
    </source>
</evidence>
<dbReference type="PRINTS" id="PR00386">
    <property type="entry name" value="P53SUPPRESSR"/>
</dbReference>
<dbReference type="CDD" id="cd08367">
    <property type="entry name" value="P53"/>
    <property type="match status" value="1"/>
</dbReference>
<evidence type="ECO:0000256" key="8">
    <source>
        <dbReference type="ARBA" id="ARBA00023125"/>
    </source>
</evidence>
<dbReference type="InterPro" id="IPR002117">
    <property type="entry name" value="p53_tumour_suppressor"/>
</dbReference>
<evidence type="ECO:0000259" key="14">
    <source>
        <dbReference type="Pfam" id="PF00870"/>
    </source>
</evidence>
<evidence type="ECO:0000256" key="7">
    <source>
        <dbReference type="ARBA" id="ARBA00023015"/>
    </source>
</evidence>